<evidence type="ECO:0000313" key="3">
    <source>
        <dbReference type="EnsemblMetazoa" id="BGLB033428-PB"/>
    </source>
</evidence>
<dbReference type="SUPFAM" id="SSF56436">
    <property type="entry name" value="C-type lectin-like"/>
    <property type="match status" value="1"/>
</dbReference>
<dbReference type="CDD" id="cd00037">
    <property type="entry name" value="CLECT"/>
    <property type="match status" value="1"/>
</dbReference>
<feature type="domain" description="C-type lectin" evidence="2">
    <location>
        <begin position="176"/>
        <end position="289"/>
    </location>
</feature>
<dbReference type="InterPro" id="IPR016187">
    <property type="entry name" value="CTDL_fold"/>
</dbReference>
<dbReference type="RefSeq" id="XP_013063217.2">
    <property type="nucleotide sequence ID" value="XM_013207763.2"/>
</dbReference>
<dbReference type="Gene3D" id="3.10.100.10">
    <property type="entry name" value="Mannose-Binding Protein A, subunit A"/>
    <property type="match status" value="1"/>
</dbReference>
<keyword evidence="1" id="KW-0732">Signal</keyword>
<dbReference type="PROSITE" id="PS50041">
    <property type="entry name" value="C_TYPE_LECTIN_2"/>
    <property type="match status" value="1"/>
</dbReference>
<dbReference type="VEuPathDB" id="VectorBase:BGLB033428"/>
<dbReference type="VEuPathDB" id="VectorBase:BGLAX_034505"/>
<dbReference type="InterPro" id="IPR050111">
    <property type="entry name" value="C-type_lectin/snaclec_domain"/>
</dbReference>
<reference evidence="3" key="1">
    <citation type="submission" date="2020-05" db="UniProtKB">
        <authorList>
            <consortium name="EnsemblMetazoa"/>
        </authorList>
    </citation>
    <scope>IDENTIFICATION</scope>
    <source>
        <strain evidence="3">BB02</strain>
    </source>
</reference>
<dbReference type="Pfam" id="PF00059">
    <property type="entry name" value="Lectin_C"/>
    <property type="match status" value="1"/>
</dbReference>
<sequence length="308" mass="33774">MGTLEFVFILGLASITRIFCQETCVTFQSGVFSSNKMTTTRGFMHCEISLPCTQTDVVKVMALEIYSLPAARLAKLDETQKVDITGLASTLDLGGMGSIKRNGTSTFSVQFNTDTLKNGDTFQCRAVVRSKGNKIVNVSVETSLALPSVCATEPTPIKAPVSELKDLIMDVNPLDYDRHQYYLSEIRGLSSDKANKFCESQGGYLVEINNEEEFVAIVNFLKDKNIDDYASVYIGGTDAAEESKWVFQHSNTEVDYFKWDAGEPNNLGGEDCMVLRNIPSGIAMNDISCKGKLGAPMFMCEFDLAGNA</sequence>
<name>A0A2C9LP25_BIOGL</name>
<organism evidence="3 4">
    <name type="scientific">Biomphalaria glabrata</name>
    <name type="common">Bloodfluke planorb</name>
    <name type="synonym">Freshwater snail</name>
    <dbReference type="NCBI Taxonomy" id="6526"/>
    <lineage>
        <taxon>Eukaryota</taxon>
        <taxon>Metazoa</taxon>
        <taxon>Spiralia</taxon>
        <taxon>Lophotrochozoa</taxon>
        <taxon>Mollusca</taxon>
        <taxon>Gastropoda</taxon>
        <taxon>Heterobranchia</taxon>
        <taxon>Euthyneura</taxon>
        <taxon>Panpulmonata</taxon>
        <taxon>Hygrophila</taxon>
        <taxon>Lymnaeoidea</taxon>
        <taxon>Planorbidae</taxon>
        <taxon>Biomphalaria</taxon>
    </lineage>
</organism>
<dbReference type="AlphaFoldDB" id="A0A2C9LP25"/>
<protein>
    <recommendedName>
        <fullName evidence="2">C-type lectin domain-containing protein</fullName>
    </recommendedName>
</protein>
<evidence type="ECO:0000259" key="2">
    <source>
        <dbReference type="PROSITE" id="PS50041"/>
    </source>
</evidence>
<feature type="signal peptide" evidence="1">
    <location>
        <begin position="1"/>
        <end position="20"/>
    </location>
</feature>
<dbReference type="InterPro" id="IPR001304">
    <property type="entry name" value="C-type_lectin-like"/>
</dbReference>
<dbReference type="Proteomes" id="UP000076420">
    <property type="component" value="Unassembled WGS sequence"/>
</dbReference>
<dbReference type="EnsemblMetazoa" id="BGLB033428-RB">
    <property type="protein sequence ID" value="BGLB033428-PB"/>
    <property type="gene ID" value="BGLB033428"/>
</dbReference>
<gene>
    <name evidence="3" type="primary">106052396</name>
</gene>
<feature type="chain" id="PRO_5012067375" description="C-type lectin domain-containing protein" evidence="1">
    <location>
        <begin position="21"/>
        <end position="308"/>
    </location>
</feature>
<evidence type="ECO:0000256" key="1">
    <source>
        <dbReference type="SAM" id="SignalP"/>
    </source>
</evidence>
<dbReference type="PANTHER" id="PTHR22803">
    <property type="entry name" value="MANNOSE, PHOSPHOLIPASE, LECTIN RECEPTOR RELATED"/>
    <property type="match status" value="1"/>
</dbReference>
<proteinExistence type="predicted"/>
<dbReference type="InterPro" id="IPR016186">
    <property type="entry name" value="C-type_lectin-like/link_sf"/>
</dbReference>
<dbReference type="OrthoDB" id="6158539at2759"/>
<dbReference type="KEGG" id="bgt:106052396"/>
<dbReference type="SMART" id="SM00034">
    <property type="entry name" value="CLECT"/>
    <property type="match status" value="1"/>
</dbReference>
<evidence type="ECO:0000313" key="4">
    <source>
        <dbReference type="Proteomes" id="UP000076420"/>
    </source>
</evidence>
<accession>A0A2C9LP25</accession>